<name>A0A8H7EX48_AGABI</name>
<proteinExistence type="predicted"/>
<dbReference type="EMBL" id="JABXXO010000013">
    <property type="protein sequence ID" value="KAF7761948.1"/>
    <property type="molecule type" value="Genomic_DNA"/>
</dbReference>
<feature type="region of interest" description="Disordered" evidence="1">
    <location>
        <begin position="288"/>
        <end position="404"/>
    </location>
</feature>
<organism evidence="2 3">
    <name type="scientific">Agaricus bisporus var. burnettii</name>
    <dbReference type="NCBI Taxonomy" id="192524"/>
    <lineage>
        <taxon>Eukaryota</taxon>
        <taxon>Fungi</taxon>
        <taxon>Dikarya</taxon>
        <taxon>Basidiomycota</taxon>
        <taxon>Agaricomycotina</taxon>
        <taxon>Agaricomycetes</taxon>
        <taxon>Agaricomycetidae</taxon>
        <taxon>Agaricales</taxon>
        <taxon>Agaricineae</taxon>
        <taxon>Agaricaceae</taxon>
        <taxon>Agaricus</taxon>
    </lineage>
</organism>
<evidence type="ECO:0000313" key="2">
    <source>
        <dbReference type="EMBL" id="KAF7761948.1"/>
    </source>
</evidence>
<sequence>MPMTTRVANKTKRPALVVIQARSPKKTRRKLTSRKQKEAPPETGIEHISEIETRQAEIHTDTSNATPAATTRATRPRRETATVGAVVTQKKGSRHALKSQNGPKNGGISSAEADFKEDADSNSEELEEPPAVPTSWENTQRESAPRETYKEVRTAIEARKLQHVANQAQTLVVNKNQDQELASGDQEPVGNRPSTKRAHVYDLADSNTPAIRSPVAKRTRGSRFEGSSKTSTRQAVPKINWNEQVKLTKRANATAKSSAVRPPIEAGMDDILDLQQVDTSVELLQADGEDSQFRAYEHGGRFEGTDDATDDRHDIRAKQRVKSSDQLTWMGGRDTATDAAVESNDGKTYLSSEISSSEYEPSELGKSESAFDEMDSDTGRNSRNSPDDDKSVPIPPDRYHMRSPFLNELYDDYKEWHRRSDDEDDQSSIHIW</sequence>
<dbReference type="AlphaFoldDB" id="A0A8H7EX48"/>
<feature type="region of interest" description="Disordered" evidence="1">
    <location>
        <begin position="21"/>
        <end position="151"/>
    </location>
</feature>
<evidence type="ECO:0000256" key="1">
    <source>
        <dbReference type="SAM" id="MobiDB-lite"/>
    </source>
</evidence>
<feature type="region of interest" description="Disordered" evidence="1">
    <location>
        <begin position="173"/>
        <end position="241"/>
    </location>
</feature>
<gene>
    <name evidence="2" type="ORF">Agabi119p4_9940</name>
</gene>
<feature type="compositionally biased region" description="Basic residues" evidence="1">
    <location>
        <begin position="23"/>
        <end position="34"/>
    </location>
</feature>
<feature type="compositionally biased region" description="Basic and acidic residues" evidence="1">
    <location>
        <begin position="139"/>
        <end position="151"/>
    </location>
</feature>
<feature type="compositionally biased region" description="Basic and acidic residues" evidence="1">
    <location>
        <begin position="291"/>
        <end position="317"/>
    </location>
</feature>
<protein>
    <submittedName>
        <fullName evidence="2">Uncharacterized protein</fullName>
    </submittedName>
</protein>
<feature type="compositionally biased region" description="Basic and acidic residues" evidence="1">
    <location>
        <begin position="35"/>
        <end position="60"/>
    </location>
</feature>
<reference evidence="2 3" key="1">
    <citation type="journal article" name="Sci. Rep.">
        <title>Telomere-to-telomere assembled and centromere annotated genomes of the two main subspecies of the button mushroom Agaricus bisporus reveal especially polymorphic chromosome ends.</title>
        <authorList>
            <person name="Sonnenberg A.S.M."/>
            <person name="Sedaghat-Telgerd N."/>
            <person name="Lavrijssen B."/>
            <person name="Ohm R.A."/>
            <person name="Hendrickx P.M."/>
            <person name="Scholtmeijer K."/>
            <person name="Baars J.J.P."/>
            <person name="van Peer A."/>
        </authorList>
    </citation>
    <scope>NUCLEOTIDE SEQUENCE [LARGE SCALE GENOMIC DNA]</scope>
    <source>
        <strain evidence="2 3">H119_p4</strain>
    </source>
</reference>
<feature type="compositionally biased region" description="Basic and acidic residues" evidence="1">
    <location>
        <begin position="377"/>
        <end position="391"/>
    </location>
</feature>
<accession>A0A8H7EX48</accession>
<dbReference type="Proteomes" id="UP000629468">
    <property type="component" value="Unassembled WGS sequence"/>
</dbReference>
<comment type="caution">
    <text evidence="2">The sequence shown here is derived from an EMBL/GenBank/DDBJ whole genome shotgun (WGS) entry which is preliminary data.</text>
</comment>
<feature type="compositionally biased region" description="Polar residues" evidence="1">
    <location>
        <begin position="225"/>
        <end position="234"/>
    </location>
</feature>
<evidence type="ECO:0000313" key="3">
    <source>
        <dbReference type="Proteomes" id="UP000629468"/>
    </source>
</evidence>